<dbReference type="EMBL" id="QJJK01000002">
    <property type="protein sequence ID" value="PXW63301.1"/>
    <property type="molecule type" value="Genomic_DNA"/>
</dbReference>
<name>A0A2V3UEY9_9HYPH</name>
<dbReference type="Pfam" id="PF03466">
    <property type="entry name" value="LysR_substrate"/>
    <property type="match status" value="1"/>
</dbReference>
<gene>
    <name evidence="2" type="ORF">C7450_102216</name>
</gene>
<dbReference type="SUPFAM" id="SSF53850">
    <property type="entry name" value="Periplasmic binding protein-like II"/>
    <property type="match status" value="1"/>
</dbReference>
<feature type="domain" description="LysR substrate-binding" evidence="1">
    <location>
        <begin position="7"/>
        <end position="97"/>
    </location>
</feature>
<evidence type="ECO:0000313" key="2">
    <source>
        <dbReference type="EMBL" id="PXW63301.1"/>
    </source>
</evidence>
<reference evidence="2 3" key="1">
    <citation type="submission" date="2018-05" db="EMBL/GenBank/DDBJ databases">
        <title>Genomic Encyclopedia of Type Strains, Phase IV (KMG-IV): sequencing the most valuable type-strain genomes for metagenomic binning, comparative biology and taxonomic classification.</title>
        <authorList>
            <person name="Goeker M."/>
        </authorList>
    </citation>
    <scope>NUCLEOTIDE SEQUENCE [LARGE SCALE GENOMIC DNA]</scope>
    <source>
        <strain evidence="2 3">DSM 6462</strain>
    </source>
</reference>
<protein>
    <submittedName>
        <fullName evidence="2">LysR substrate binding domain-containing protein</fullName>
    </submittedName>
</protein>
<keyword evidence="3" id="KW-1185">Reference proteome</keyword>
<dbReference type="AlphaFoldDB" id="A0A2V3UEY9"/>
<proteinExistence type="predicted"/>
<dbReference type="Gene3D" id="3.40.190.10">
    <property type="entry name" value="Periplasmic binding protein-like II"/>
    <property type="match status" value="1"/>
</dbReference>
<comment type="caution">
    <text evidence="2">The sequence shown here is derived from an EMBL/GenBank/DDBJ whole genome shotgun (WGS) entry which is preliminary data.</text>
</comment>
<evidence type="ECO:0000259" key="1">
    <source>
        <dbReference type="Pfam" id="PF03466"/>
    </source>
</evidence>
<sequence>MAGASILRDPLDYPIAAPTAFGGSRAIFDAAREDVGLTCTPMIETNSMHVLAGFLAAGAGVSITALGRAQMCVGSGILTVIPVVGAAPARGRVALPMCRGARLAPIDQGA</sequence>
<organism evidence="2 3">
    <name type="scientific">Chelatococcus asaccharovorans</name>
    <dbReference type="NCBI Taxonomy" id="28210"/>
    <lineage>
        <taxon>Bacteria</taxon>
        <taxon>Pseudomonadati</taxon>
        <taxon>Pseudomonadota</taxon>
        <taxon>Alphaproteobacteria</taxon>
        <taxon>Hyphomicrobiales</taxon>
        <taxon>Chelatococcaceae</taxon>
        <taxon>Chelatococcus</taxon>
    </lineage>
</organism>
<dbReference type="InterPro" id="IPR005119">
    <property type="entry name" value="LysR_subst-bd"/>
</dbReference>
<dbReference type="Proteomes" id="UP000248021">
    <property type="component" value="Unassembled WGS sequence"/>
</dbReference>
<evidence type="ECO:0000313" key="3">
    <source>
        <dbReference type="Proteomes" id="UP000248021"/>
    </source>
</evidence>
<accession>A0A2V3UEY9</accession>